<dbReference type="EMBL" id="GBRH01170244">
    <property type="protein sequence ID" value="JAE27652.1"/>
    <property type="molecule type" value="Transcribed_RNA"/>
</dbReference>
<proteinExistence type="predicted"/>
<reference evidence="1" key="1">
    <citation type="submission" date="2014-09" db="EMBL/GenBank/DDBJ databases">
        <authorList>
            <person name="Magalhaes I.L.F."/>
            <person name="Oliveira U."/>
            <person name="Santos F.R."/>
            <person name="Vidigal T.H.D.A."/>
            <person name="Brescovit A.D."/>
            <person name="Santos A.J."/>
        </authorList>
    </citation>
    <scope>NUCLEOTIDE SEQUENCE</scope>
    <source>
        <tissue evidence="1">Shoot tissue taken approximately 20 cm above the soil surface</tissue>
    </source>
</reference>
<organism evidence="1">
    <name type="scientific">Arundo donax</name>
    <name type="common">Giant reed</name>
    <name type="synonym">Donax arundinaceus</name>
    <dbReference type="NCBI Taxonomy" id="35708"/>
    <lineage>
        <taxon>Eukaryota</taxon>
        <taxon>Viridiplantae</taxon>
        <taxon>Streptophyta</taxon>
        <taxon>Embryophyta</taxon>
        <taxon>Tracheophyta</taxon>
        <taxon>Spermatophyta</taxon>
        <taxon>Magnoliopsida</taxon>
        <taxon>Liliopsida</taxon>
        <taxon>Poales</taxon>
        <taxon>Poaceae</taxon>
        <taxon>PACMAD clade</taxon>
        <taxon>Arundinoideae</taxon>
        <taxon>Arundineae</taxon>
        <taxon>Arundo</taxon>
    </lineage>
</organism>
<name>A0A0A9GSX4_ARUDO</name>
<evidence type="ECO:0000313" key="1">
    <source>
        <dbReference type="EMBL" id="JAE27652.1"/>
    </source>
</evidence>
<protein>
    <submittedName>
        <fullName evidence="1">Uncharacterized protein</fullName>
    </submittedName>
</protein>
<reference evidence="1" key="2">
    <citation type="journal article" date="2015" name="Data Brief">
        <title>Shoot transcriptome of the giant reed, Arundo donax.</title>
        <authorList>
            <person name="Barrero R.A."/>
            <person name="Guerrero F.D."/>
            <person name="Moolhuijzen P."/>
            <person name="Goolsby J.A."/>
            <person name="Tidwell J."/>
            <person name="Bellgard S.E."/>
            <person name="Bellgard M.I."/>
        </authorList>
    </citation>
    <scope>NUCLEOTIDE SEQUENCE</scope>
    <source>
        <tissue evidence="1">Shoot tissue taken approximately 20 cm above the soil surface</tissue>
    </source>
</reference>
<accession>A0A0A9GSX4</accession>
<sequence length="129" mass="14127">MFSMYTDEYSVPWPTWNMPTAGSYAQANLWSVQIELAIATNSSYSGPATPITGNVPQSEFPKSEDSMPGWMSCLYFRSQNWVNSQSGLEFMSSMGSASECSMNCCNDSFRRIASSIPSSGVASVVPSNW</sequence>
<dbReference type="AlphaFoldDB" id="A0A0A9GSX4"/>